<dbReference type="GO" id="GO:0005549">
    <property type="term" value="F:odorant binding"/>
    <property type="evidence" value="ECO:0007669"/>
    <property type="project" value="InterPro"/>
</dbReference>
<reference evidence="12" key="1">
    <citation type="submission" date="2025-08" db="UniProtKB">
        <authorList>
            <consortium name="RefSeq"/>
        </authorList>
    </citation>
    <scope>IDENTIFICATION</scope>
    <source>
        <tissue evidence="12">Gonads</tissue>
    </source>
</reference>
<gene>
    <name evidence="12" type="primary">LOC115874880</name>
</gene>
<dbReference type="FunCoup" id="A0A6J2X4E8">
    <property type="interactions" value="30"/>
</dbReference>
<dbReference type="RefSeq" id="XP_030746038.1">
    <property type="nucleotide sequence ID" value="XM_030890178.1"/>
</dbReference>
<dbReference type="PANTHER" id="PTHR21137:SF35">
    <property type="entry name" value="ODORANT RECEPTOR 19A-RELATED"/>
    <property type="match status" value="1"/>
</dbReference>
<keyword evidence="6 10" id="KW-1133">Transmembrane helix</keyword>
<organism evidence="11 12">
    <name type="scientific">Sitophilus oryzae</name>
    <name type="common">Rice weevil</name>
    <name type="synonym">Curculio oryzae</name>
    <dbReference type="NCBI Taxonomy" id="7048"/>
    <lineage>
        <taxon>Eukaryota</taxon>
        <taxon>Metazoa</taxon>
        <taxon>Ecdysozoa</taxon>
        <taxon>Arthropoda</taxon>
        <taxon>Hexapoda</taxon>
        <taxon>Insecta</taxon>
        <taxon>Pterygota</taxon>
        <taxon>Neoptera</taxon>
        <taxon>Endopterygota</taxon>
        <taxon>Coleoptera</taxon>
        <taxon>Polyphaga</taxon>
        <taxon>Cucujiformia</taxon>
        <taxon>Curculionidae</taxon>
        <taxon>Dryophthorinae</taxon>
        <taxon>Sitophilus</taxon>
    </lineage>
</organism>
<dbReference type="OrthoDB" id="8117390at2759"/>
<accession>A0A6J2X4E8</accession>
<name>A0A6J2X4E8_SITOR</name>
<dbReference type="GeneID" id="115874880"/>
<dbReference type="GO" id="GO:0005886">
    <property type="term" value="C:plasma membrane"/>
    <property type="evidence" value="ECO:0007669"/>
    <property type="project" value="UniProtKB-SubCell"/>
</dbReference>
<keyword evidence="5" id="KW-0552">Olfaction</keyword>
<keyword evidence="11" id="KW-1185">Reference proteome</keyword>
<dbReference type="Pfam" id="PF02949">
    <property type="entry name" value="7tm_6"/>
    <property type="match status" value="1"/>
</dbReference>
<dbReference type="InterPro" id="IPR004117">
    <property type="entry name" value="7tm6_olfct_rcpt"/>
</dbReference>
<dbReference type="GO" id="GO:0004984">
    <property type="term" value="F:olfactory receptor activity"/>
    <property type="evidence" value="ECO:0007669"/>
    <property type="project" value="InterPro"/>
</dbReference>
<evidence type="ECO:0000256" key="1">
    <source>
        <dbReference type="ARBA" id="ARBA00004651"/>
    </source>
</evidence>
<keyword evidence="7 10" id="KW-0472">Membrane</keyword>
<dbReference type="CTD" id="32086"/>
<comment type="subcellular location">
    <subcellularLocation>
        <location evidence="1">Cell membrane</location>
        <topology evidence="1">Multi-pass membrane protein</topology>
    </subcellularLocation>
</comment>
<evidence type="ECO:0000256" key="10">
    <source>
        <dbReference type="SAM" id="Phobius"/>
    </source>
</evidence>
<keyword evidence="9" id="KW-0807">Transducer</keyword>
<evidence type="ECO:0000256" key="9">
    <source>
        <dbReference type="ARBA" id="ARBA00023224"/>
    </source>
</evidence>
<evidence type="ECO:0000256" key="2">
    <source>
        <dbReference type="ARBA" id="ARBA00022475"/>
    </source>
</evidence>
<keyword evidence="8 12" id="KW-0675">Receptor</keyword>
<feature type="transmembrane region" description="Helical" evidence="10">
    <location>
        <begin position="114"/>
        <end position="135"/>
    </location>
</feature>
<dbReference type="PANTHER" id="PTHR21137">
    <property type="entry name" value="ODORANT RECEPTOR"/>
    <property type="match status" value="1"/>
</dbReference>
<feature type="transmembrane region" description="Helical" evidence="10">
    <location>
        <begin position="37"/>
        <end position="59"/>
    </location>
</feature>
<keyword evidence="3" id="KW-0716">Sensory transduction</keyword>
<evidence type="ECO:0000256" key="7">
    <source>
        <dbReference type="ARBA" id="ARBA00023136"/>
    </source>
</evidence>
<evidence type="ECO:0000256" key="4">
    <source>
        <dbReference type="ARBA" id="ARBA00022692"/>
    </source>
</evidence>
<proteinExistence type="predicted"/>
<dbReference type="InParanoid" id="A0A6J2X4E8"/>
<evidence type="ECO:0000256" key="6">
    <source>
        <dbReference type="ARBA" id="ARBA00022989"/>
    </source>
</evidence>
<keyword evidence="2" id="KW-1003">Cell membrane</keyword>
<evidence type="ECO:0000256" key="8">
    <source>
        <dbReference type="ARBA" id="ARBA00023170"/>
    </source>
</evidence>
<protein>
    <submittedName>
        <fullName evidence="12">Odorant receptor 10a</fullName>
    </submittedName>
</protein>
<evidence type="ECO:0000256" key="5">
    <source>
        <dbReference type="ARBA" id="ARBA00022725"/>
    </source>
</evidence>
<dbReference type="AlphaFoldDB" id="A0A6J2X4E8"/>
<sequence>MAYEKRLFKTSKYMLAISGLWSHDIENRKMFKSLYNIYSIITQTVYSSCIISFAVAFYLERNQKITEGFHQIYKWKKTISANVTIEKPQAVPFWFPFDKEKHYFLAMSYQMYHIVQTMFLVGSTQALMNSVLVFVKAELKMLQYEAEHFDTFSSVSDNVLKSGFPEKNLRELVIKHQQIIRWVKDFNACFKTIFLLDYCITSLQFATTLIQIIQGVKILFNLTFLIHCFLELLALSWNANEILIESSTGLSKALFNSPWYKHSKYCKFLIRIMIMRCGKPLTMSIGPLGQMNIDMAISRVKLSYTCLSLLQAKTT</sequence>
<evidence type="ECO:0000313" key="12">
    <source>
        <dbReference type="RefSeq" id="XP_030746038.1"/>
    </source>
</evidence>
<evidence type="ECO:0000313" key="11">
    <source>
        <dbReference type="Proteomes" id="UP000504635"/>
    </source>
</evidence>
<evidence type="ECO:0000256" key="3">
    <source>
        <dbReference type="ARBA" id="ARBA00022606"/>
    </source>
</evidence>
<dbReference type="KEGG" id="soy:115874880"/>
<dbReference type="GO" id="GO:0007165">
    <property type="term" value="P:signal transduction"/>
    <property type="evidence" value="ECO:0007669"/>
    <property type="project" value="UniProtKB-KW"/>
</dbReference>
<keyword evidence="4 10" id="KW-0812">Transmembrane</keyword>
<dbReference type="Proteomes" id="UP000504635">
    <property type="component" value="Unplaced"/>
</dbReference>